<gene>
    <name evidence="2" type="ORF">OCBIM_22001922mg</name>
</gene>
<reference evidence="2" key="1">
    <citation type="submission" date="2015-07" db="EMBL/GenBank/DDBJ databases">
        <title>MeaNS - Measles Nucleotide Surveillance Program.</title>
        <authorList>
            <person name="Tran T."/>
            <person name="Druce J."/>
        </authorList>
    </citation>
    <scope>NUCLEOTIDE SEQUENCE</scope>
    <source>
        <strain evidence="2">UCB-OBI-ISO-001</strain>
        <tissue evidence="2">Gonad</tissue>
    </source>
</reference>
<dbReference type="AlphaFoldDB" id="A0A0L8G212"/>
<proteinExistence type="predicted"/>
<dbReference type="EMBL" id="KQ424478">
    <property type="protein sequence ID" value="KOF70943.1"/>
    <property type="molecule type" value="Genomic_DNA"/>
</dbReference>
<organism evidence="2">
    <name type="scientific">Octopus bimaculoides</name>
    <name type="common">California two-spotted octopus</name>
    <dbReference type="NCBI Taxonomy" id="37653"/>
    <lineage>
        <taxon>Eukaryota</taxon>
        <taxon>Metazoa</taxon>
        <taxon>Spiralia</taxon>
        <taxon>Lophotrochozoa</taxon>
        <taxon>Mollusca</taxon>
        <taxon>Cephalopoda</taxon>
        <taxon>Coleoidea</taxon>
        <taxon>Octopodiformes</taxon>
        <taxon>Octopoda</taxon>
        <taxon>Incirrata</taxon>
        <taxon>Octopodidae</taxon>
        <taxon>Octopus</taxon>
    </lineage>
</organism>
<protein>
    <submittedName>
        <fullName evidence="2">Uncharacterized protein</fullName>
    </submittedName>
</protein>
<sequence length="136" mass="15025">MFQNSLRPNLYSLTSKIISKSGTTQQCQKNVSWLLNHSKYKSRSSIPISCYPFSTTCRLQQTKGGIIESAYKPVSIPDNMDFGSFILSQLEKYKDRPLINCNSNNISLSPPPLPPLPPPPSLLPAPLSPPSPLPPE</sequence>
<evidence type="ECO:0000256" key="1">
    <source>
        <dbReference type="SAM" id="MobiDB-lite"/>
    </source>
</evidence>
<evidence type="ECO:0000313" key="2">
    <source>
        <dbReference type="EMBL" id="KOF70943.1"/>
    </source>
</evidence>
<dbReference type="OrthoDB" id="10253869at2759"/>
<name>A0A0L8G212_OCTBM</name>
<feature type="region of interest" description="Disordered" evidence="1">
    <location>
        <begin position="109"/>
        <end position="136"/>
    </location>
</feature>
<accession>A0A0L8G212</accession>